<dbReference type="InterPro" id="IPR028974">
    <property type="entry name" value="TSP_type-3_rpt"/>
</dbReference>
<protein>
    <recommendedName>
        <fullName evidence="2">CshA domain-containing protein</fullName>
    </recommendedName>
</protein>
<dbReference type="Gene3D" id="4.10.1080.10">
    <property type="entry name" value="TSP type-3 repeat"/>
    <property type="match status" value="1"/>
</dbReference>
<gene>
    <name evidence="3" type="ORF">HELGO_WM28270</name>
</gene>
<keyword evidence="1" id="KW-0472">Membrane</keyword>
<organism evidence="3">
    <name type="scientific">uncultured Sulfurovum sp</name>
    <dbReference type="NCBI Taxonomy" id="269237"/>
    <lineage>
        <taxon>Bacteria</taxon>
        <taxon>Pseudomonadati</taxon>
        <taxon>Campylobacterota</taxon>
        <taxon>Epsilonproteobacteria</taxon>
        <taxon>Campylobacterales</taxon>
        <taxon>Sulfurovaceae</taxon>
        <taxon>Sulfurovum</taxon>
        <taxon>environmental samples</taxon>
    </lineage>
</organism>
<accession>A0A6S6S2C2</accession>
<dbReference type="Pfam" id="PF19076">
    <property type="entry name" value="CshA_repeat"/>
    <property type="match status" value="1"/>
</dbReference>
<dbReference type="AlphaFoldDB" id="A0A6S6S2C2"/>
<dbReference type="GO" id="GO:0005509">
    <property type="term" value="F:calcium ion binding"/>
    <property type="evidence" value="ECO:0007669"/>
    <property type="project" value="InterPro"/>
</dbReference>
<sequence>NFGINEQPVAKDEEALLQLNPGKDTQVTVPTLEISDKEDGIPKVINITTLPSNGILYYDGVAVVLNLSISDANLSKFSVDPKNGDVNVTFMYTSIDVTGWASEPATVVMPFDGLTIQGQVFVDGNGDSSIDGESLADGFSLPLFVTLFDANDMVVASIPLDSNGSYEFNASMGIVPNSNYTIVLSSEMNSRVAILPNNWMHTNNGTFIVPVTTRNVNEVNFGLNQQPTVSNVIAMRVVNPGTNIRVGVPDLNISRNEDGSTSPRTVTLTDLPANGTLYYDGTPVVEGEVLNDFNSTLLTLDPDDGNVSISFNYTSTDEAGFESETAMVTIPFFDPDTDGDGITNANDLDDDNDGILDTLENNTSLNGGDTDKDGIPDRLDLDSDGDGILDLEESNFDFTTLDGNGDGVIDSTKDINNDGLMDIVGTVILIDTDKDDIPDFQDVDSDNDGLSDLVEGGMDANLDANSDGILDNQTDSDADGIADMIDSDNGGTRVAMLDTDKDGINNYRDSDSDGDSLLDVVEVGGDDANNDGYIEPVGTLVDGRDLPDENANGIPDVLEIKLRDDNRTATPGERVTMNLLENDSGDVDKGSIKLRIPTDFNGTARLSADGKRMVVDGEGEWFVDDAGILTFTPEAGFRGSPRSIMYSASNKDGSKSAVANVSITVTDVAGATTEECETYSEDSVSLLGGLGLFLMLLFSSIFGVYLIRNKD</sequence>
<evidence type="ECO:0000313" key="3">
    <source>
        <dbReference type="EMBL" id="CAA6802461.1"/>
    </source>
</evidence>
<feature type="transmembrane region" description="Helical" evidence="1">
    <location>
        <begin position="686"/>
        <end position="707"/>
    </location>
</feature>
<dbReference type="PANTHER" id="PTHR10199">
    <property type="entry name" value="THROMBOSPONDIN"/>
    <property type="match status" value="1"/>
</dbReference>
<reference evidence="3" key="1">
    <citation type="submission" date="2020-01" db="EMBL/GenBank/DDBJ databases">
        <authorList>
            <person name="Meier V. D."/>
            <person name="Meier V D."/>
        </authorList>
    </citation>
    <scope>NUCLEOTIDE SEQUENCE</scope>
    <source>
        <strain evidence="3">HLG_WM_MAG_02</strain>
    </source>
</reference>
<evidence type="ECO:0000256" key="1">
    <source>
        <dbReference type="SAM" id="Phobius"/>
    </source>
</evidence>
<dbReference type="EMBL" id="CACVAZ010000005">
    <property type="protein sequence ID" value="CAA6802461.1"/>
    <property type="molecule type" value="Genomic_DNA"/>
</dbReference>
<name>A0A6S6S2C2_9BACT</name>
<keyword evidence="1" id="KW-0812">Transmembrane</keyword>
<dbReference type="InterPro" id="IPR026395">
    <property type="entry name" value="CshA_fibril"/>
</dbReference>
<keyword evidence="1" id="KW-1133">Transmembrane helix</keyword>
<dbReference type="PANTHER" id="PTHR10199:SF119">
    <property type="entry name" value="RE20510P"/>
    <property type="match status" value="1"/>
</dbReference>
<feature type="non-terminal residue" evidence="3">
    <location>
        <position position="1"/>
    </location>
</feature>
<evidence type="ECO:0000259" key="2">
    <source>
        <dbReference type="Pfam" id="PF19076"/>
    </source>
</evidence>
<feature type="domain" description="CshA" evidence="2">
    <location>
        <begin position="607"/>
        <end position="656"/>
    </location>
</feature>
<proteinExistence type="predicted"/>